<evidence type="ECO:0000256" key="1">
    <source>
        <dbReference type="SAM" id="MobiDB-lite"/>
    </source>
</evidence>
<keyword evidence="4" id="KW-1185">Reference proteome</keyword>
<name>A0A5C3FJT3_PSEA2</name>
<feature type="chain" id="PRO_5022716187" description="Secreted protein" evidence="2">
    <location>
        <begin position="20"/>
        <end position="99"/>
    </location>
</feature>
<dbReference type="AlphaFoldDB" id="A0A5C3FJT3"/>
<feature type="signal peptide" evidence="2">
    <location>
        <begin position="1"/>
        <end position="19"/>
    </location>
</feature>
<feature type="region of interest" description="Disordered" evidence="1">
    <location>
        <begin position="51"/>
        <end position="99"/>
    </location>
</feature>
<proteinExistence type="predicted"/>
<evidence type="ECO:0000313" key="3">
    <source>
        <dbReference type="EMBL" id="SPO43699.1"/>
    </source>
</evidence>
<gene>
    <name evidence="3" type="ORF">PSANT_01384</name>
</gene>
<evidence type="ECO:0000256" key="2">
    <source>
        <dbReference type="SAM" id="SignalP"/>
    </source>
</evidence>
<feature type="region of interest" description="Disordered" evidence="1">
    <location>
        <begin position="23"/>
        <end position="42"/>
    </location>
</feature>
<comment type="caution">
    <text evidence="3">The sequence shown here is derived from an EMBL/GenBank/DDBJ whole genome shotgun (WGS) entry which is preliminary data.</text>
</comment>
<evidence type="ECO:0000313" key="4">
    <source>
        <dbReference type="Proteomes" id="UP000325008"/>
    </source>
</evidence>
<evidence type="ECO:0008006" key="5">
    <source>
        <dbReference type="Google" id="ProtNLM"/>
    </source>
</evidence>
<feature type="compositionally biased region" description="Basic residues" evidence="1">
    <location>
        <begin position="30"/>
        <end position="40"/>
    </location>
</feature>
<sequence length="99" mass="10628">MQSSWWWCWCICPRACVFGAPTSVSAQHHSSARHAKHARKVPPALVPIRAHTEALPSASSSVHPLGNQAGTRPPPRGRRRNLLQGKPSSVGLHGGSSPK</sequence>
<reference evidence="3" key="1">
    <citation type="submission" date="2018-03" db="EMBL/GenBank/DDBJ databases">
        <authorList>
            <person name="Guldener U."/>
        </authorList>
    </citation>
    <scope>NUCLEOTIDE SEQUENCE [LARGE SCALE GENOMIC DNA]</scope>
    <source>
        <strain evidence="3">ATCC34888</strain>
    </source>
</reference>
<dbReference type="Proteomes" id="UP000325008">
    <property type="component" value="Unassembled WGS sequence"/>
</dbReference>
<dbReference type="EMBL" id="OOIQ01000002">
    <property type="protein sequence ID" value="SPO43699.1"/>
    <property type="molecule type" value="Genomic_DNA"/>
</dbReference>
<organism evidence="3 4">
    <name type="scientific">Pseudozyma antarctica</name>
    <name type="common">Yeast</name>
    <name type="synonym">Candida antarctica</name>
    <dbReference type="NCBI Taxonomy" id="84753"/>
    <lineage>
        <taxon>Eukaryota</taxon>
        <taxon>Fungi</taxon>
        <taxon>Dikarya</taxon>
        <taxon>Basidiomycota</taxon>
        <taxon>Ustilaginomycotina</taxon>
        <taxon>Ustilaginomycetes</taxon>
        <taxon>Ustilaginales</taxon>
        <taxon>Ustilaginaceae</taxon>
        <taxon>Moesziomyces</taxon>
    </lineage>
</organism>
<protein>
    <recommendedName>
        <fullName evidence="5">Secreted protein</fullName>
    </recommendedName>
</protein>
<keyword evidence="2" id="KW-0732">Signal</keyword>
<accession>A0A5C3FJT3</accession>